<feature type="domain" description="Transposase IS66 central" evidence="2">
    <location>
        <begin position="166"/>
        <end position="389"/>
    </location>
</feature>
<proteinExistence type="predicted"/>
<dbReference type="NCBIfam" id="NF033517">
    <property type="entry name" value="transpos_IS66"/>
    <property type="match status" value="1"/>
</dbReference>
<dbReference type="InterPro" id="IPR004291">
    <property type="entry name" value="Transposase_IS66_central"/>
</dbReference>
<name>A0A0F9IBD1_9ZZZZ</name>
<evidence type="ECO:0000256" key="1">
    <source>
        <dbReference type="SAM" id="MobiDB-lite"/>
    </source>
</evidence>
<dbReference type="InterPro" id="IPR045618">
    <property type="entry name" value="DUF6444"/>
</dbReference>
<dbReference type="InterPro" id="IPR052344">
    <property type="entry name" value="Transposase-related"/>
</dbReference>
<comment type="caution">
    <text evidence="4">The sequence shown here is derived from an EMBL/GenBank/DDBJ whole genome shotgun (WGS) entry which is preliminary data.</text>
</comment>
<dbReference type="EMBL" id="LAZR01012823">
    <property type="protein sequence ID" value="KKM24931.1"/>
    <property type="molecule type" value="Genomic_DNA"/>
</dbReference>
<feature type="compositionally biased region" description="Basic and acidic residues" evidence="1">
    <location>
        <begin position="35"/>
        <end position="46"/>
    </location>
</feature>
<feature type="region of interest" description="Disordered" evidence="1">
    <location>
        <begin position="17"/>
        <end position="69"/>
    </location>
</feature>
<reference evidence="4" key="1">
    <citation type="journal article" date="2015" name="Nature">
        <title>Complex archaea that bridge the gap between prokaryotes and eukaryotes.</title>
        <authorList>
            <person name="Spang A."/>
            <person name="Saw J.H."/>
            <person name="Jorgensen S.L."/>
            <person name="Zaremba-Niedzwiedzka K."/>
            <person name="Martijn J."/>
            <person name="Lind A.E."/>
            <person name="van Eijk R."/>
            <person name="Schleper C."/>
            <person name="Guy L."/>
            <person name="Ettema T.J."/>
        </authorList>
    </citation>
    <scope>NUCLEOTIDE SEQUENCE</scope>
</reference>
<evidence type="ECO:0000259" key="2">
    <source>
        <dbReference type="Pfam" id="PF03050"/>
    </source>
</evidence>
<dbReference type="Pfam" id="PF03050">
    <property type="entry name" value="DDE_Tnp_IS66"/>
    <property type="match status" value="1"/>
</dbReference>
<dbReference type="AlphaFoldDB" id="A0A0F9IBD1"/>
<dbReference type="Pfam" id="PF20042">
    <property type="entry name" value="DUF6444"/>
    <property type="match status" value="1"/>
</dbReference>
<feature type="domain" description="DUF6444" evidence="3">
    <location>
        <begin position="4"/>
        <end position="62"/>
    </location>
</feature>
<protein>
    <recommendedName>
        <fullName evidence="5">IS66 family transposase</fullName>
    </recommendedName>
</protein>
<feature type="compositionally biased region" description="Low complexity" evidence="1">
    <location>
        <begin position="20"/>
        <end position="34"/>
    </location>
</feature>
<sequence length="431" mass="49419">MLEKNKKLKDGLYRLEIKVNKNSRNSSKPPSSDSPYDRPSKNTEKKPKGKAGGKRGHEGHGQKLMEPTEEVNVLPEQCKCGNKEFTQTEPFYTHQEIELPEIEMKVTHFILHEGKCTNCGKTIKAVIPVKHRTGYGPRLSAFIGDMAGIEGNSRSSIKEVCESVLKIPISLGAIQKVIDRLSEAIKPIYDFIGKVARSSDVNGIDETSWFERGILKWLWVMVNDTVAFFMVHGRRSREAFEALIQDWKGILISDGYKVYQRWVNLRQTCLSHLIRDARGLAELSELSIRSFGEQALILLRTLCNMAHAPPDEKEWNDFYTGLIDLIFDNLRRHDDAGKFARRLLREIDSLWVFLEVAGVEPTNNRSERVLRFGVLWRKRSQGTRSEKGNRWVERILSVRQTARLRGQSSFSILVNAIRSYYKGEEPDLTWI</sequence>
<dbReference type="PANTHER" id="PTHR33678">
    <property type="entry name" value="BLL1576 PROTEIN"/>
    <property type="match status" value="1"/>
</dbReference>
<gene>
    <name evidence="4" type="ORF">LCGC14_1600110</name>
</gene>
<evidence type="ECO:0000313" key="4">
    <source>
        <dbReference type="EMBL" id="KKM24931.1"/>
    </source>
</evidence>
<dbReference type="PANTHER" id="PTHR33678:SF2">
    <property type="match status" value="1"/>
</dbReference>
<organism evidence="4">
    <name type="scientific">marine sediment metagenome</name>
    <dbReference type="NCBI Taxonomy" id="412755"/>
    <lineage>
        <taxon>unclassified sequences</taxon>
        <taxon>metagenomes</taxon>
        <taxon>ecological metagenomes</taxon>
    </lineage>
</organism>
<evidence type="ECO:0008006" key="5">
    <source>
        <dbReference type="Google" id="ProtNLM"/>
    </source>
</evidence>
<evidence type="ECO:0000259" key="3">
    <source>
        <dbReference type="Pfam" id="PF20042"/>
    </source>
</evidence>
<accession>A0A0F9IBD1</accession>